<protein>
    <submittedName>
        <fullName evidence="2">Uncharacterized protein</fullName>
    </submittedName>
</protein>
<feature type="transmembrane region" description="Helical" evidence="1">
    <location>
        <begin position="160"/>
        <end position="184"/>
    </location>
</feature>
<keyword evidence="1" id="KW-0472">Membrane</keyword>
<evidence type="ECO:0000313" key="2">
    <source>
        <dbReference type="EMBL" id="KAH7176423.1"/>
    </source>
</evidence>
<gene>
    <name evidence="2" type="ORF">EDB81DRAFT_897757</name>
</gene>
<name>A0A9P9FVS0_9HYPO</name>
<reference evidence="2" key="1">
    <citation type="journal article" date="2021" name="Nat. Commun.">
        <title>Genetic determinants of endophytism in the Arabidopsis root mycobiome.</title>
        <authorList>
            <person name="Mesny F."/>
            <person name="Miyauchi S."/>
            <person name="Thiergart T."/>
            <person name="Pickel B."/>
            <person name="Atanasova L."/>
            <person name="Karlsson M."/>
            <person name="Huettel B."/>
            <person name="Barry K.W."/>
            <person name="Haridas S."/>
            <person name="Chen C."/>
            <person name="Bauer D."/>
            <person name="Andreopoulos W."/>
            <person name="Pangilinan J."/>
            <person name="LaButti K."/>
            <person name="Riley R."/>
            <person name="Lipzen A."/>
            <person name="Clum A."/>
            <person name="Drula E."/>
            <person name="Henrissat B."/>
            <person name="Kohler A."/>
            <person name="Grigoriev I.V."/>
            <person name="Martin F.M."/>
            <person name="Hacquard S."/>
        </authorList>
    </citation>
    <scope>NUCLEOTIDE SEQUENCE</scope>
    <source>
        <strain evidence="2">MPI-CAGE-AT-0147</strain>
    </source>
</reference>
<keyword evidence="3" id="KW-1185">Reference proteome</keyword>
<dbReference type="AlphaFoldDB" id="A0A9P9FVS0"/>
<keyword evidence="1" id="KW-0812">Transmembrane</keyword>
<dbReference type="OrthoDB" id="4770059at2759"/>
<comment type="caution">
    <text evidence="2">The sequence shown here is derived from an EMBL/GenBank/DDBJ whole genome shotgun (WGS) entry which is preliminary data.</text>
</comment>
<evidence type="ECO:0000313" key="3">
    <source>
        <dbReference type="Proteomes" id="UP000738349"/>
    </source>
</evidence>
<evidence type="ECO:0000256" key="1">
    <source>
        <dbReference type="SAM" id="Phobius"/>
    </source>
</evidence>
<keyword evidence="1" id="KW-1133">Transmembrane helix</keyword>
<dbReference type="EMBL" id="JAGMUV010000001">
    <property type="protein sequence ID" value="KAH7176423.1"/>
    <property type="molecule type" value="Genomic_DNA"/>
</dbReference>
<sequence length="250" mass="26638">MSVGSLTTTFTPAASCLSSLTNIYAESFGAMYGGPLTRDDCFPAHYEDARTNYYSPGICPDGYTTACSSITPAGEGGAIETVVTCCPSLVFGWESTMGCASRWSQEVSFPTVTMVTSSGTDLVPDSTTSMDQLWGALNAFTSTSSADNNSHSTGLSAGEVAGISIGCVIGVLGLVALAFSIFLLGKRQARRQFAHSDQVVEDTRQRPQQVLEYVPKELPTTSPQVPELPPDHTVAEMPGQYNFEWQGDRL</sequence>
<proteinExistence type="predicted"/>
<accession>A0A9P9FVS0</accession>
<dbReference type="Proteomes" id="UP000738349">
    <property type="component" value="Unassembled WGS sequence"/>
</dbReference>
<organism evidence="2 3">
    <name type="scientific">Dactylonectria macrodidyma</name>
    <dbReference type="NCBI Taxonomy" id="307937"/>
    <lineage>
        <taxon>Eukaryota</taxon>
        <taxon>Fungi</taxon>
        <taxon>Dikarya</taxon>
        <taxon>Ascomycota</taxon>
        <taxon>Pezizomycotina</taxon>
        <taxon>Sordariomycetes</taxon>
        <taxon>Hypocreomycetidae</taxon>
        <taxon>Hypocreales</taxon>
        <taxon>Nectriaceae</taxon>
        <taxon>Dactylonectria</taxon>
    </lineage>
</organism>